<evidence type="ECO:0000313" key="13">
    <source>
        <dbReference type="Proteomes" id="UP000199312"/>
    </source>
</evidence>
<comment type="pathway">
    <text evidence="3 9 11">Amino-acid biosynthesis; L-histidine biosynthesis; L-histidine from 5-phospho-alpha-D-ribose 1-diphosphate: step 4/9.</text>
</comment>
<dbReference type="InterPro" id="IPR013785">
    <property type="entry name" value="Aldolase_TIM"/>
</dbReference>
<feature type="active site" description="Proton acceptor" evidence="9">
    <location>
        <position position="8"/>
    </location>
</feature>
<evidence type="ECO:0000256" key="4">
    <source>
        <dbReference type="ARBA" id="ARBA00009667"/>
    </source>
</evidence>
<dbReference type="InterPro" id="IPR044524">
    <property type="entry name" value="Isoase_HisA-like"/>
</dbReference>
<comment type="catalytic activity">
    <reaction evidence="1 9 11">
        <text>1-(5-phospho-beta-D-ribosyl)-5-[(5-phospho-beta-D-ribosylamino)methylideneamino]imidazole-4-carboxamide = 5-[(5-phospho-1-deoxy-D-ribulos-1-ylimino)methylamino]-1-(5-phospho-beta-D-ribosyl)imidazole-4-carboxamide</text>
        <dbReference type="Rhea" id="RHEA:15469"/>
        <dbReference type="ChEBI" id="CHEBI:58435"/>
        <dbReference type="ChEBI" id="CHEBI:58525"/>
        <dbReference type="EC" id="5.3.1.16"/>
    </reaction>
</comment>
<keyword evidence="8 9" id="KW-0413">Isomerase</keyword>
<evidence type="ECO:0000313" key="12">
    <source>
        <dbReference type="EMBL" id="SFS78822.1"/>
    </source>
</evidence>
<comment type="similarity">
    <text evidence="4 9 10">Belongs to the HisA/HisF family.</text>
</comment>
<dbReference type="CDD" id="cd04732">
    <property type="entry name" value="HisA"/>
    <property type="match status" value="1"/>
</dbReference>
<evidence type="ECO:0000256" key="1">
    <source>
        <dbReference type="ARBA" id="ARBA00000901"/>
    </source>
</evidence>
<evidence type="ECO:0000256" key="3">
    <source>
        <dbReference type="ARBA" id="ARBA00005133"/>
    </source>
</evidence>
<dbReference type="GO" id="GO:0000105">
    <property type="term" value="P:L-histidine biosynthetic process"/>
    <property type="evidence" value="ECO:0007669"/>
    <property type="project" value="UniProtKB-UniRule"/>
</dbReference>
<dbReference type="PANTHER" id="PTHR43090">
    <property type="entry name" value="1-(5-PHOSPHORIBOSYL)-5-[(5-PHOSPHORIBOSYLAMINO)METHYLIDENEAMINO] IMIDAZOLE-4-CARBOXAMIDE ISOMERASE"/>
    <property type="match status" value="1"/>
</dbReference>
<evidence type="ECO:0000256" key="6">
    <source>
        <dbReference type="ARBA" id="ARBA00022605"/>
    </source>
</evidence>
<evidence type="ECO:0000256" key="2">
    <source>
        <dbReference type="ARBA" id="ARBA00004496"/>
    </source>
</evidence>
<keyword evidence="13" id="KW-1185">Reference proteome</keyword>
<name>A0A1I6SPF1_9FLAO</name>
<comment type="subcellular location">
    <subcellularLocation>
        <location evidence="2 9 11">Cytoplasm</location>
    </subcellularLocation>
</comment>
<dbReference type="UniPathway" id="UPA00031">
    <property type="reaction ID" value="UER00009"/>
</dbReference>
<dbReference type="InterPro" id="IPR006062">
    <property type="entry name" value="His_biosynth"/>
</dbReference>
<dbReference type="FunFam" id="3.20.20.70:FF:000009">
    <property type="entry name" value="1-(5-phosphoribosyl)-5-[(5-phosphoribosylamino)methylideneamino] imidazole-4-carboxamide isomerase"/>
    <property type="match status" value="1"/>
</dbReference>
<dbReference type="Proteomes" id="UP000199312">
    <property type="component" value="Unassembled WGS sequence"/>
</dbReference>
<dbReference type="AlphaFoldDB" id="A0A1I6SPF1"/>
<evidence type="ECO:0000256" key="10">
    <source>
        <dbReference type="RuleBase" id="RU003657"/>
    </source>
</evidence>
<dbReference type="HAMAP" id="MF_01014">
    <property type="entry name" value="HisA"/>
    <property type="match status" value="1"/>
</dbReference>
<dbReference type="EC" id="5.3.1.16" evidence="9 11"/>
<protein>
    <recommendedName>
        <fullName evidence="9 11">1-(5-phosphoribosyl)-5-[(5-phosphoribosylamino)methylideneamino] imidazole-4-carboxamide isomerase</fullName>
        <ecNumber evidence="9 11">5.3.1.16</ecNumber>
    </recommendedName>
    <alternativeName>
        <fullName evidence="9">Phosphoribosylformimino-5-aminoimidazole carboxamide ribotide isomerase</fullName>
    </alternativeName>
</protein>
<dbReference type="PANTHER" id="PTHR43090:SF2">
    <property type="entry name" value="1-(5-PHOSPHORIBOSYL)-5-[(5-PHOSPHORIBOSYLAMINO)METHYLIDENEAMINO] IMIDAZOLE-4-CARBOXAMIDE ISOMERASE"/>
    <property type="match status" value="1"/>
</dbReference>
<evidence type="ECO:0000256" key="11">
    <source>
        <dbReference type="RuleBase" id="RU003658"/>
    </source>
</evidence>
<organism evidence="12 13">
    <name type="scientific">Lutibacter maritimus</name>
    <dbReference type="NCBI Taxonomy" id="593133"/>
    <lineage>
        <taxon>Bacteria</taxon>
        <taxon>Pseudomonadati</taxon>
        <taxon>Bacteroidota</taxon>
        <taxon>Flavobacteriia</taxon>
        <taxon>Flavobacteriales</taxon>
        <taxon>Flavobacteriaceae</taxon>
        <taxon>Lutibacter</taxon>
    </lineage>
</organism>
<dbReference type="NCBIfam" id="TIGR00007">
    <property type="entry name" value="1-(5-phosphoribosyl)-5-[(5-phosphoribosylamino)methylideneamino]imidazole-4-carboxamide isomerase"/>
    <property type="match status" value="1"/>
</dbReference>
<dbReference type="GO" id="GO:0005737">
    <property type="term" value="C:cytoplasm"/>
    <property type="evidence" value="ECO:0007669"/>
    <property type="project" value="UniProtKB-SubCell"/>
</dbReference>
<feature type="active site" description="Proton donor" evidence="9">
    <location>
        <position position="130"/>
    </location>
</feature>
<dbReference type="OrthoDB" id="9807749at2"/>
<sequence length="249" mass="27392">MRIIPAIDIINGKCVRLSKGDYATEKIYNENPLEVAKMFEAHGVKYLHLVDLDGAKASHIINHKVLETIATNTSLSVDFGGGLKTDDDLRVAFESGANQITGGSIAVKNPDIFKSWLQKFGADKIILGADALDEKVAVSGWQEESNEELIPFIQNYMKEGVRYVICTDISKDGMLQGPSFDLYQKILNQTSIVTSSAVEKIKLIASGGISTYDELPRLAEMGCEGTIVGKAIYEHKISMKQIEKFIMQS</sequence>
<dbReference type="RefSeq" id="WP_090230097.1">
    <property type="nucleotide sequence ID" value="NZ_FOZP01000010.1"/>
</dbReference>
<keyword evidence="7 9" id="KW-0368">Histidine biosynthesis</keyword>
<evidence type="ECO:0000256" key="7">
    <source>
        <dbReference type="ARBA" id="ARBA00023102"/>
    </source>
</evidence>
<dbReference type="STRING" id="593133.SAMN04488006_0024"/>
<keyword evidence="5 9" id="KW-0963">Cytoplasm</keyword>
<evidence type="ECO:0000256" key="9">
    <source>
        <dbReference type="HAMAP-Rule" id="MF_01014"/>
    </source>
</evidence>
<proteinExistence type="inferred from homology"/>
<dbReference type="InterPro" id="IPR006063">
    <property type="entry name" value="HisA_bact_arch"/>
</dbReference>
<evidence type="ECO:0000256" key="8">
    <source>
        <dbReference type="ARBA" id="ARBA00023235"/>
    </source>
</evidence>
<dbReference type="InterPro" id="IPR023016">
    <property type="entry name" value="HisA/PriA"/>
</dbReference>
<gene>
    <name evidence="9" type="primary">hisA</name>
    <name evidence="12" type="ORF">SAMN04488006_0024</name>
</gene>
<dbReference type="Gene3D" id="3.20.20.70">
    <property type="entry name" value="Aldolase class I"/>
    <property type="match status" value="1"/>
</dbReference>
<evidence type="ECO:0000256" key="5">
    <source>
        <dbReference type="ARBA" id="ARBA00022490"/>
    </source>
</evidence>
<dbReference type="GO" id="GO:0003949">
    <property type="term" value="F:1-(5-phosphoribosyl)-5-[(5-phosphoribosylamino)methylideneamino]imidazole-4-carboxamide isomerase activity"/>
    <property type="evidence" value="ECO:0007669"/>
    <property type="project" value="UniProtKB-UniRule"/>
</dbReference>
<dbReference type="InterPro" id="IPR011060">
    <property type="entry name" value="RibuloseP-bd_barrel"/>
</dbReference>
<dbReference type="GO" id="GO:0000162">
    <property type="term" value="P:L-tryptophan biosynthetic process"/>
    <property type="evidence" value="ECO:0007669"/>
    <property type="project" value="TreeGrafter"/>
</dbReference>
<dbReference type="EMBL" id="FOZP01000010">
    <property type="protein sequence ID" value="SFS78822.1"/>
    <property type="molecule type" value="Genomic_DNA"/>
</dbReference>
<reference evidence="13" key="1">
    <citation type="submission" date="2016-10" db="EMBL/GenBank/DDBJ databases">
        <authorList>
            <person name="Varghese N."/>
            <person name="Submissions S."/>
        </authorList>
    </citation>
    <scope>NUCLEOTIDE SEQUENCE [LARGE SCALE GENOMIC DNA]</scope>
    <source>
        <strain evidence="13">DSM 24450</strain>
    </source>
</reference>
<keyword evidence="6 9" id="KW-0028">Amino-acid biosynthesis</keyword>
<dbReference type="SUPFAM" id="SSF51366">
    <property type="entry name" value="Ribulose-phoshate binding barrel"/>
    <property type="match status" value="1"/>
</dbReference>
<dbReference type="Pfam" id="PF00977">
    <property type="entry name" value="His_biosynth"/>
    <property type="match status" value="1"/>
</dbReference>
<accession>A0A1I6SPF1</accession>